<evidence type="ECO:0000256" key="4">
    <source>
        <dbReference type="PIRSR" id="PIRSR600407-2"/>
    </source>
</evidence>
<feature type="active site" description="Proton acceptor" evidence="3">
    <location>
        <position position="260"/>
    </location>
</feature>
<dbReference type="STRING" id="935791.I3EEZ2"/>
<dbReference type="Proteomes" id="UP000002872">
    <property type="component" value="Unassembled WGS sequence"/>
</dbReference>
<proteinExistence type="inferred from homology"/>
<keyword evidence="4" id="KW-0067">ATP-binding</keyword>
<gene>
    <name evidence="6" type="ORF">NEQG_01861</name>
</gene>
<dbReference type="GO" id="GO:0005524">
    <property type="term" value="F:ATP binding"/>
    <property type="evidence" value="ECO:0007669"/>
    <property type="project" value="UniProtKB-KW"/>
</dbReference>
<dbReference type="OMA" id="QINTIFV"/>
<feature type="binding site" evidence="4">
    <location>
        <begin position="285"/>
        <end position="289"/>
    </location>
    <ligand>
        <name>ATP</name>
        <dbReference type="ChEBI" id="CHEBI:30616"/>
    </ligand>
</feature>
<feature type="region of interest" description="Disordered" evidence="5">
    <location>
        <begin position="418"/>
        <end position="439"/>
    </location>
</feature>
<evidence type="ECO:0000256" key="3">
    <source>
        <dbReference type="PIRSR" id="PIRSR600407-1"/>
    </source>
</evidence>
<keyword evidence="2" id="KW-0378">Hydrolase</keyword>
<accession>I3EEZ2</accession>
<evidence type="ECO:0000256" key="1">
    <source>
        <dbReference type="ARBA" id="ARBA00009283"/>
    </source>
</evidence>
<evidence type="ECO:0000256" key="5">
    <source>
        <dbReference type="SAM" id="MobiDB-lite"/>
    </source>
</evidence>
<sequence>MGRLFGFSMFCFNYSISIHSRIYFMQVLLLLSIFTYAHGYKESTGSKSNILQQAQDVTKITEHIDIHPSTINQESSNKIREENILKQKEYSKAIDRNINYALSTLTRQEKEISRIRKALLSISKAVGSFMQEKERQSIEKDKFVAVFDGGSTGTRLNIYQFNEKGLALKSHLFKNISPGIHLSQNPEEDIKSLLSFGTTYLEKHGHATGYDFPVVFNGTAGLRLISESARNSLLERIKKTILSETEKKEVEVRVIDGKEEGFYAWAALAFVTQLKEKIGIIDLGGGSAQISFEVDKDAQSIQEGIVHGKNKDVLSRSFLGMGLVAGLNQIHEMDTKNYCKWGSPTFDIGKCKGHIKSTISTMIQSTTHGKEVAPGLSQINTIFVSSFIAEMLHMIKTPSTAQFKDIKEIATSVCKNSINSPNKTSPHASSSSNPSPHTTPAPDCVSVLYTVMFMENLGVGLFTPIKNVSTIPTDISWSLGRALSLIE</sequence>
<dbReference type="HOGENOM" id="CLU_560307_0_0_1"/>
<feature type="compositionally biased region" description="Low complexity" evidence="5">
    <location>
        <begin position="420"/>
        <end position="439"/>
    </location>
</feature>
<dbReference type="PANTHER" id="PTHR11782">
    <property type="entry name" value="ADENOSINE/GUANOSINE DIPHOSPHATASE"/>
    <property type="match status" value="1"/>
</dbReference>
<dbReference type="Gene3D" id="3.30.420.40">
    <property type="match status" value="1"/>
</dbReference>
<dbReference type="CDD" id="cd24003">
    <property type="entry name" value="ASKHA_NBD_GDA1_CD39_NTPase"/>
    <property type="match status" value="1"/>
</dbReference>
<dbReference type="GO" id="GO:0017110">
    <property type="term" value="F:nucleoside diphosphate phosphatase activity"/>
    <property type="evidence" value="ECO:0007669"/>
    <property type="project" value="UniProtKB-ARBA"/>
</dbReference>
<dbReference type="VEuPathDB" id="MicrosporidiaDB:NEQG_01861"/>
<name>I3EEZ2_NEMP3</name>
<protein>
    <submittedName>
        <fullName evidence="6">Uncharacterized protein</fullName>
    </submittedName>
</protein>
<reference evidence="6" key="1">
    <citation type="submission" date="2011-01" db="EMBL/GenBank/DDBJ databases">
        <title>The Genome Sequence of Nematocida parisii strain ERTm3.</title>
        <authorList>
            <consortium name="The Broad Institute Genome Sequencing Platform"/>
            <consortium name="The Broad Institute Genome Sequencing Center for Infectious Disease"/>
            <person name="Cuomo C."/>
            <person name="Troemel E."/>
            <person name="Young S.K."/>
            <person name="Zeng Q."/>
            <person name="Gargeya S."/>
            <person name="Fitzgerald M."/>
            <person name="Haas B."/>
            <person name="Abouelleil A."/>
            <person name="Alvarado L."/>
            <person name="Arachchi H.M."/>
            <person name="Berlin A."/>
            <person name="Chapman S.B."/>
            <person name="Gearin G."/>
            <person name="Goldberg J."/>
            <person name="Griggs A."/>
            <person name="Gujja S."/>
            <person name="Hansen M."/>
            <person name="Heiman D."/>
            <person name="Howarth C."/>
            <person name="Larimer J."/>
            <person name="Lui A."/>
            <person name="MacDonald P.J.P."/>
            <person name="McCowen C."/>
            <person name="Montmayeur A."/>
            <person name="Murphy C."/>
            <person name="Neiman D."/>
            <person name="Pearson M."/>
            <person name="Priest M."/>
            <person name="Roberts A."/>
            <person name="Saif S."/>
            <person name="Shea T."/>
            <person name="Sisk P."/>
            <person name="Stolte C."/>
            <person name="Sykes S."/>
            <person name="Wortman J."/>
            <person name="Nusbaum C."/>
            <person name="Birren B."/>
        </authorList>
    </citation>
    <scope>NUCLEOTIDE SEQUENCE</scope>
    <source>
        <strain evidence="6">ERTm3</strain>
    </source>
</reference>
<dbReference type="OrthoDB" id="6372431at2759"/>
<keyword evidence="4" id="KW-0547">Nucleotide-binding</keyword>
<dbReference type="InterPro" id="IPR000407">
    <property type="entry name" value="GDA1_CD39_NTPase"/>
</dbReference>
<keyword evidence="7" id="KW-1185">Reference proteome</keyword>
<organism evidence="6 7">
    <name type="scientific">Nematocida parisii (strain ERTm3)</name>
    <name type="common">Nematode killer fungus</name>
    <dbReference type="NCBI Taxonomy" id="935791"/>
    <lineage>
        <taxon>Eukaryota</taxon>
        <taxon>Fungi</taxon>
        <taxon>Fungi incertae sedis</taxon>
        <taxon>Microsporidia</taxon>
        <taxon>Nematocida</taxon>
    </lineage>
</organism>
<dbReference type="AlphaFoldDB" id="I3EEZ2"/>
<evidence type="ECO:0000313" key="6">
    <source>
        <dbReference type="EMBL" id="EIJ87789.1"/>
    </source>
</evidence>
<dbReference type="EMBL" id="GL870880">
    <property type="protein sequence ID" value="EIJ87789.1"/>
    <property type="molecule type" value="Genomic_DNA"/>
</dbReference>
<dbReference type="Pfam" id="PF01150">
    <property type="entry name" value="GDA1_CD39"/>
    <property type="match status" value="1"/>
</dbReference>
<dbReference type="InParanoid" id="I3EEZ2"/>
<evidence type="ECO:0000313" key="7">
    <source>
        <dbReference type="Proteomes" id="UP000002872"/>
    </source>
</evidence>
<dbReference type="Gene3D" id="3.30.420.150">
    <property type="entry name" value="Exopolyphosphatase. Domain 2"/>
    <property type="match status" value="1"/>
</dbReference>
<evidence type="ECO:0000256" key="2">
    <source>
        <dbReference type="ARBA" id="ARBA00022801"/>
    </source>
</evidence>
<comment type="similarity">
    <text evidence="1">Belongs to the GDA1/CD39 NTPase family.</text>
</comment>